<dbReference type="EMBL" id="JAAAUY010000816">
    <property type="protein sequence ID" value="KAF9326178.1"/>
    <property type="molecule type" value="Genomic_DNA"/>
</dbReference>
<evidence type="ECO:0008006" key="4">
    <source>
        <dbReference type="Google" id="ProtNLM"/>
    </source>
</evidence>
<feature type="transmembrane region" description="Helical" evidence="1">
    <location>
        <begin position="97"/>
        <end position="113"/>
    </location>
</feature>
<reference evidence="2" key="1">
    <citation type="journal article" date="2020" name="Fungal Divers.">
        <title>Resolving the Mortierellaceae phylogeny through synthesis of multi-gene phylogenetics and phylogenomics.</title>
        <authorList>
            <person name="Vandepol N."/>
            <person name="Liber J."/>
            <person name="Desiro A."/>
            <person name="Na H."/>
            <person name="Kennedy M."/>
            <person name="Barry K."/>
            <person name="Grigoriev I.V."/>
            <person name="Miller A.N."/>
            <person name="O'Donnell K."/>
            <person name="Stajich J.E."/>
            <person name="Bonito G."/>
        </authorList>
    </citation>
    <scope>NUCLEOTIDE SEQUENCE</scope>
    <source>
        <strain evidence="2">NVP1</strain>
    </source>
</reference>
<accession>A0A9P5SDT4</accession>
<evidence type="ECO:0000313" key="3">
    <source>
        <dbReference type="Proteomes" id="UP000696485"/>
    </source>
</evidence>
<evidence type="ECO:0000313" key="2">
    <source>
        <dbReference type="EMBL" id="KAF9326178.1"/>
    </source>
</evidence>
<comment type="caution">
    <text evidence="2">The sequence shown here is derived from an EMBL/GenBank/DDBJ whole genome shotgun (WGS) entry which is preliminary data.</text>
</comment>
<dbReference type="PANTHER" id="PTHR28026:SF9">
    <property type="entry name" value="2-HYDROXY-PALMITIC ACID DIOXYGENASE MPO1"/>
    <property type="match status" value="1"/>
</dbReference>
<sequence>MAPQHSRPEGSRVFDLEWQLAQYASHHNNAVNIGIHLTCIPMIVWAAMIFAAKTGPLLTAPASSTLLKSIFATLQPNLAGILMTLYCAYYIKLDKFAGLVATPFFLGAAKHATHFLATNSNATKVATLVQIFAWTAQFIGHGVYEKRAPKLLDNLLQAFVLGPYFVIYEALFWFGYRPKLRATLNKLVEEDIKAFRAKKAAEAAKKDLNAHGILHKIETEVQSNLKLPQHEGNATFSAAATIPSDGHVILTTDQRTTLLQPGDFYSPEQFMEFGTILSLQLHSIAATSGQKSHPRQGSCMVPAYNGTKMVLFGGFAPTKLTSLIILPANNISEVYILDEATLVWSRGPMVDRRECAVAMSVQCLETALSWLLKFCNTLMLKSNEHIFNEHNFNEDTAFWQERWVCRRIVNTF</sequence>
<feature type="transmembrane region" description="Helical" evidence="1">
    <location>
        <begin position="33"/>
        <end position="51"/>
    </location>
</feature>
<dbReference type="GO" id="GO:0016020">
    <property type="term" value="C:membrane"/>
    <property type="evidence" value="ECO:0007669"/>
    <property type="project" value="GOC"/>
</dbReference>
<evidence type="ECO:0000256" key="1">
    <source>
        <dbReference type="SAM" id="Phobius"/>
    </source>
</evidence>
<gene>
    <name evidence="2" type="ORF">BG006_010369</name>
</gene>
<dbReference type="Pfam" id="PF06127">
    <property type="entry name" value="Mpo1-like"/>
    <property type="match status" value="1"/>
</dbReference>
<feature type="transmembrane region" description="Helical" evidence="1">
    <location>
        <begin position="71"/>
        <end position="91"/>
    </location>
</feature>
<keyword evidence="1" id="KW-1133">Transmembrane helix</keyword>
<dbReference type="GO" id="GO:0046521">
    <property type="term" value="P:sphingoid catabolic process"/>
    <property type="evidence" value="ECO:0007669"/>
    <property type="project" value="TreeGrafter"/>
</dbReference>
<dbReference type="Proteomes" id="UP000696485">
    <property type="component" value="Unassembled WGS sequence"/>
</dbReference>
<feature type="transmembrane region" description="Helical" evidence="1">
    <location>
        <begin position="156"/>
        <end position="176"/>
    </location>
</feature>
<organism evidence="2 3">
    <name type="scientific">Podila minutissima</name>
    <dbReference type="NCBI Taxonomy" id="64525"/>
    <lineage>
        <taxon>Eukaryota</taxon>
        <taxon>Fungi</taxon>
        <taxon>Fungi incertae sedis</taxon>
        <taxon>Mucoromycota</taxon>
        <taxon>Mortierellomycotina</taxon>
        <taxon>Mortierellomycetes</taxon>
        <taxon>Mortierellales</taxon>
        <taxon>Mortierellaceae</taxon>
        <taxon>Podila</taxon>
    </lineage>
</organism>
<dbReference type="GO" id="GO:0005783">
    <property type="term" value="C:endoplasmic reticulum"/>
    <property type="evidence" value="ECO:0007669"/>
    <property type="project" value="TreeGrafter"/>
</dbReference>
<keyword evidence="1" id="KW-0812">Transmembrane</keyword>
<dbReference type="PANTHER" id="PTHR28026">
    <property type="entry name" value="DUF962 DOMAIN PROTEIN (AFU_ORTHOLOGUE AFUA_8G05310)"/>
    <property type="match status" value="1"/>
</dbReference>
<dbReference type="AlphaFoldDB" id="A0A9P5SDT4"/>
<protein>
    <recommendedName>
        <fullName evidence="4">DUF962-domain-containing protein</fullName>
    </recommendedName>
</protein>
<dbReference type="InterPro" id="IPR009305">
    <property type="entry name" value="Mpo1-like"/>
</dbReference>
<keyword evidence="1" id="KW-0472">Membrane</keyword>
<proteinExistence type="predicted"/>
<name>A0A9P5SDT4_9FUNG</name>
<keyword evidence="3" id="KW-1185">Reference proteome</keyword>